<gene>
    <name evidence="4" type="ORF">DB30_07649</name>
</gene>
<keyword evidence="2" id="KW-0677">Repeat</keyword>
<dbReference type="SMART" id="SM00671">
    <property type="entry name" value="SEL1"/>
    <property type="match status" value="4"/>
</dbReference>
<evidence type="ECO:0000256" key="1">
    <source>
        <dbReference type="ARBA" id="ARBA00008486"/>
    </source>
</evidence>
<dbReference type="EMBL" id="JMCC02000009">
    <property type="protein sequence ID" value="KIG18634.1"/>
    <property type="molecule type" value="Genomic_DNA"/>
</dbReference>
<dbReference type="Pfam" id="PF08238">
    <property type="entry name" value="Sel1"/>
    <property type="match status" value="2"/>
</dbReference>
<accession>A0A0C1ZMD1</accession>
<dbReference type="PANTHER" id="PTHR13891:SF1">
    <property type="entry name" value="CYTOCHROME C OXIDASE ASSEMBLY FACTOR 7"/>
    <property type="match status" value="1"/>
</dbReference>
<dbReference type="PANTHER" id="PTHR13891">
    <property type="entry name" value="CYTOCHROME C OXIDASE ASSEMBLY FACTOR 7"/>
    <property type="match status" value="1"/>
</dbReference>
<proteinExistence type="inferred from homology"/>
<evidence type="ECO:0000256" key="2">
    <source>
        <dbReference type="ARBA" id="ARBA00022737"/>
    </source>
</evidence>
<dbReference type="InterPro" id="IPR006597">
    <property type="entry name" value="Sel1-like"/>
</dbReference>
<comment type="caution">
    <text evidence="4">The sequence shown here is derived from an EMBL/GenBank/DDBJ whole genome shotgun (WGS) entry which is preliminary data.</text>
</comment>
<dbReference type="Gene3D" id="1.25.40.10">
    <property type="entry name" value="Tetratricopeptide repeat domain"/>
    <property type="match status" value="1"/>
</dbReference>
<feature type="compositionally biased region" description="Pro residues" evidence="3">
    <location>
        <begin position="11"/>
        <end position="20"/>
    </location>
</feature>
<sequence>MLASACKRADTPPPPPPDPTPTAETKPVEPQTAPPPPACEELELEACAEQGTLLLLSPTPADAIPLLTWACAMDHAEACANLATSYRAEHLPPPAQGVVHDLNVRGCSAGSARSCGLLGADYYEGEAVERDITKAAKLLAGACEQDERQACSLLGNILVTDHQDLSAAAKVFARGCELGDVDSCKNAGVIYLSKLGEVQLALGLFERACAERDAEACYNLGAVHGEGLYGAAQDLAAGEQWMRKACELGDKDGCAGADKLAAAQDPNAVVGANLNVGSMDVNGMTIMDLQCRLSGGGGLFGSMALAGTLAEKKKAFDKCAPKGAAPIVRWDFDGGKTHVLHVDDPSEQVAACVEKIMKKVPATMQAQCRATLLIGNKQGAEQAAASR</sequence>
<dbReference type="InterPro" id="IPR011990">
    <property type="entry name" value="TPR-like_helical_dom_sf"/>
</dbReference>
<evidence type="ECO:0000313" key="5">
    <source>
        <dbReference type="Proteomes" id="UP000031599"/>
    </source>
</evidence>
<protein>
    <submittedName>
        <fullName evidence="4">Uncharacterized protein</fullName>
    </submittedName>
</protein>
<comment type="similarity">
    <text evidence="1">Belongs to the hcp beta-lactamase family.</text>
</comment>
<feature type="region of interest" description="Disordered" evidence="3">
    <location>
        <begin position="1"/>
        <end position="37"/>
    </location>
</feature>
<dbReference type="Proteomes" id="UP000031599">
    <property type="component" value="Unassembled WGS sequence"/>
</dbReference>
<dbReference type="InterPro" id="IPR040239">
    <property type="entry name" value="HcpB-like"/>
</dbReference>
<evidence type="ECO:0000256" key="3">
    <source>
        <dbReference type="SAM" id="MobiDB-lite"/>
    </source>
</evidence>
<evidence type="ECO:0000313" key="4">
    <source>
        <dbReference type="EMBL" id="KIG18634.1"/>
    </source>
</evidence>
<dbReference type="AlphaFoldDB" id="A0A0C1ZMD1"/>
<name>A0A0C1ZMD1_9BACT</name>
<dbReference type="SUPFAM" id="SSF81901">
    <property type="entry name" value="HCP-like"/>
    <property type="match status" value="1"/>
</dbReference>
<reference evidence="4 5" key="1">
    <citation type="submission" date="2014-12" db="EMBL/GenBank/DDBJ databases">
        <title>Genome assembly of Enhygromyxa salina DSM 15201.</title>
        <authorList>
            <person name="Sharma G."/>
            <person name="Subramanian S."/>
        </authorList>
    </citation>
    <scope>NUCLEOTIDE SEQUENCE [LARGE SCALE GENOMIC DNA]</scope>
    <source>
        <strain evidence="4 5">DSM 15201</strain>
    </source>
</reference>
<organism evidence="4 5">
    <name type="scientific">Enhygromyxa salina</name>
    <dbReference type="NCBI Taxonomy" id="215803"/>
    <lineage>
        <taxon>Bacteria</taxon>
        <taxon>Pseudomonadati</taxon>
        <taxon>Myxococcota</taxon>
        <taxon>Polyangia</taxon>
        <taxon>Nannocystales</taxon>
        <taxon>Nannocystaceae</taxon>
        <taxon>Enhygromyxa</taxon>
    </lineage>
</organism>